<comment type="function">
    <text evidence="10">Catalyzes the transfer of the alpha-amino group from S-adenosyl-L-methionine (SAM) to 7-keto-8-aminopelargonic acid (KAPA) to form 7,8-diaminopelargonic acid (DAPA). It is the only aminotransferase known to utilize SAM as an amino donor.</text>
</comment>
<keyword evidence="9" id="KW-0963">Cytoplasm</keyword>
<dbReference type="Pfam" id="PF00202">
    <property type="entry name" value="Aminotran_3"/>
    <property type="match status" value="1"/>
</dbReference>
<dbReference type="EC" id="6.3.3.3" evidence="9"/>
<comment type="catalytic activity">
    <reaction evidence="9">
        <text>(7R,8S)-7,8-diammoniononanoate + CO2 + ATP = (4R,5S)-dethiobiotin + ADP + phosphate + 3 H(+)</text>
        <dbReference type="Rhea" id="RHEA:15805"/>
        <dbReference type="ChEBI" id="CHEBI:15378"/>
        <dbReference type="ChEBI" id="CHEBI:16526"/>
        <dbReference type="ChEBI" id="CHEBI:30616"/>
        <dbReference type="ChEBI" id="CHEBI:43474"/>
        <dbReference type="ChEBI" id="CHEBI:149469"/>
        <dbReference type="ChEBI" id="CHEBI:149473"/>
        <dbReference type="ChEBI" id="CHEBI:456216"/>
        <dbReference type="EC" id="6.3.3.3"/>
    </reaction>
</comment>
<feature type="binding site" evidence="10">
    <location>
        <begin position="329"/>
        <end position="330"/>
    </location>
    <ligand>
        <name>pyridoxal 5'-phosphate</name>
        <dbReference type="ChEBI" id="CHEBI:597326"/>
    </ligand>
</feature>
<dbReference type="GO" id="GO:0030170">
    <property type="term" value="F:pyridoxal phosphate binding"/>
    <property type="evidence" value="ECO:0007669"/>
    <property type="project" value="UniProtKB-UniRule"/>
</dbReference>
<feature type="binding site" evidence="10">
    <location>
        <position position="269"/>
    </location>
    <ligand>
        <name>substrate</name>
    </ligand>
</feature>
<proteinExistence type="inferred from homology"/>
<dbReference type="EMBL" id="FWZT01000010">
    <property type="protein sequence ID" value="SMF33592.1"/>
    <property type="molecule type" value="Genomic_DNA"/>
</dbReference>
<dbReference type="InterPro" id="IPR015421">
    <property type="entry name" value="PyrdxlP-dep_Trfase_major"/>
</dbReference>
<accession>A0A1Y6BXU0</accession>
<keyword evidence="5 10" id="KW-0949">S-adenosyl-L-methionine</keyword>
<keyword evidence="12" id="KW-1185">Reference proteome</keyword>
<dbReference type="CDD" id="cd00610">
    <property type="entry name" value="OAT_like"/>
    <property type="match status" value="1"/>
</dbReference>
<feature type="binding site" evidence="9">
    <location>
        <begin position="105"/>
        <end position="108"/>
    </location>
    <ligand>
        <name>ATP</name>
        <dbReference type="ChEBI" id="CHEBI:30616"/>
    </ligand>
</feature>
<dbReference type="Pfam" id="PF13500">
    <property type="entry name" value="AAA_26"/>
    <property type="match status" value="1"/>
</dbReference>
<feature type="binding site" evidence="9">
    <location>
        <position position="105"/>
    </location>
    <ligand>
        <name>Mg(2+)</name>
        <dbReference type="ChEBI" id="CHEBI:18420"/>
    </ligand>
</feature>
<sequence length="660" mass="72577">MSYKLFVTGTDTDVGKTFVSQSLLIGALRQEFDLSYWKPVQTGHPDSDLASIKKQIPDLKARPTSFVYKEPASPDQAASLELRPAPRLEQLLEELQQIQENTLIEGAGGLLVPLNEDNETWLSFLKKAGIPCIVVARTGLGTLNHTALTLRTLDLHNVPVAAVILSGKKHEANERSLSRMFPEHRFLHLDSIEDTHSSSYTEACQRLWCDLTASAVSSPSSLLALDQKHCWHPYTQHKGAATPLEIKRAEGPWLHVSTGEKLIDGTSSWWSNTIGHGRPEIAEAIFKQQQTIDHIIFAGATHEGAVKLSQRLSQLTEHQFPRVFFTDNGSCAVEVGLKIAAQMAFNRGDKGRTKFLSLEGAYHGDTFGAMSVGGTEGFHGPFSPFQFESLKIKPVTAHPSAICPEGAAARETEIQKLKALFSSCGHELAAVVLEPMVQGASGMNMHDLTWLRSLVAIAKDHQVPVIFDEVFTGLGRCGAWFAYQKAGVEPDIICLAKGLTGGNLPLAVTMTTDRIFEQFYSDDKRKALYHGHTYTANAICCAAANATLDIYEREDLIKRSAEIESRFKSWIKQHEAELGLAQARAMGSILAWEIPGSGLGDYFNPIAARVPEEARKFGLFLRPLGNTMYFLPALTITDEELSFCLNALEKTVRAISSYNA</sequence>
<dbReference type="HAMAP" id="MF_00834">
    <property type="entry name" value="BioA"/>
    <property type="match status" value="1"/>
</dbReference>
<dbReference type="InterPro" id="IPR049704">
    <property type="entry name" value="Aminotrans_3_PPA_site"/>
</dbReference>
<feature type="binding site" evidence="10">
    <location>
        <position position="622"/>
    </location>
    <ligand>
        <name>substrate</name>
    </ligand>
</feature>
<evidence type="ECO:0000256" key="4">
    <source>
        <dbReference type="ARBA" id="ARBA00022679"/>
    </source>
</evidence>
<comment type="subunit">
    <text evidence="9">Homodimer.</text>
</comment>
<dbReference type="InterPro" id="IPR015422">
    <property type="entry name" value="PyrdxlP-dep_Trfase_small"/>
</dbReference>
<dbReference type="RefSeq" id="WP_132320824.1">
    <property type="nucleotide sequence ID" value="NZ_FWZT01000010.1"/>
</dbReference>
<feature type="binding site" evidence="9">
    <location>
        <position position="17"/>
    </location>
    <ligand>
        <name>Mg(2+)</name>
        <dbReference type="ChEBI" id="CHEBI:18420"/>
    </ligand>
</feature>
<dbReference type="Gene3D" id="3.90.1150.10">
    <property type="entry name" value="Aspartate Aminotransferase, domain 1"/>
    <property type="match status" value="1"/>
</dbReference>
<dbReference type="GO" id="GO:0004141">
    <property type="term" value="F:dethiobiotin synthase activity"/>
    <property type="evidence" value="ECO:0007669"/>
    <property type="project" value="UniProtKB-UniRule"/>
</dbReference>
<protein>
    <recommendedName>
        <fullName evidence="9 10">Multifunctional fusion protein</fullName>
    </recommendedName>
    <domain>
        <recommendedName>
            <fullName evidence="10">Adenosylmethionine-8-amino-7-oxononanoate aminotransferase</fullName>
            <ecNumber evidence="10">2.6.1.62</ecNumber>
        </recommendedName>
        <alternativeName>
            <fullName evidence="10">7,8-diamino-pelargonic acid aminotransferase</fullName>
        </alternativeName>
        <alternativeName>
            <fullName evidence="10">7,8-diaminononanoate synthase</fullName>
        </alternativeName>
        <alternativeName>
            <fullName evidence="10">Diaminopelargonic acid synthase</fullName>
            <shortName evidence="10">DANS</shortName>
            <shortName evidence="10">DAPA AT</shortName>
            <shortName evidence="10">DAPA aminotransferase</shortName>
        </alternativeName>
    </domain>
    <domain>
        <recommendedName>
            <fullName evidence="9">ATP-dependent dethiobiotin synthetase BioD</fullName>
            <ecNumber evidence="9">6.3.3.3</ecNumber>
        </recommendedName>
        <alternativeName>
            <fullName evidence="9">DTB synthetase</fullName>
        </alternativeName>
        <alternativeName>
            <fullName evidence="9">Dethiobiotin synthase</fullName>
            <shortName evidence="9">DTBS</shortName>
        </alternativeName>
    </domain>
</protein>
<keyword evidence="9" id="KW-0460">Magnesium</keyword>
<comment type="pathway">
    <text evidence="2 10">Cofactor biosynthesis; biotin biosynthesis; 7,8-diaminononanoate from 8-amino-7-oxononanoate (SAM route): step 1/1.</text>
</comment>
<keyword evidence="7 10" id="KW-0663">Pyridoxal phosphate</keyword>
<feature type="binding site" evidence="9">
    <location>
        <position position="48"/>
    </location>
    <ligand>
        <name>Mg(2+)</name>
        <dbReference type="ChEBI" id="CHEBI:18420"/>
    </ligand>
</feature>
<dbReference type="SUPFAM" id="SSF53383">
    <property type="entry name" value="PLP-dependent transferases"/>
    <property type="match status" value="1"/>
</dbReference>
<dbReference type="PANTHER" id="PTHR42684:SF3">
    <property type="entry name" value="ADENOSYLMETHIONINE-8-AMINO-7-OXONONANOATE AMINOTRANSFERASE"/>
    <property type="match status" value="1"/>
</dbReference>
<dbReference type="OrthoDB" id="5288905at2"/>
<dbReference type="InterPro" id="IPR027417">
    <property type="entry name" value="P-loop_NTPase"/>
</dbReference>
<dbReference type="PROSITE" id="PS00600">
    <property type="entry name" value="AA_TRANSFER_CLASS_3"/>
    <property type="match status" value="1"/>
</dbReference>
<keyword evidence="3 10" id="KW-0032">Aminotransferase</keyword>
<comment type="cofactor">
    <cofactor evidence="9">
        <name>Mg(2+)</name>
        <dbReference type="ChEBI" id="CHEBI:18420"/>
    </cofactor>
</comment>
<dbReference type="EC" id="2.6.1.62" evidence="10"/>
<feature type="binding site" evidence="9">
    <location>
        <position position="48"/>
    </location>
    <ligand>
        <name>ATP</name>
        <dbReference type="ChEBI" id="CHEBI:30616"/>
    </ligand>
</feature>
<evidence type="ECO:0000256" key="3">
    <source>
        <dbReference type="ARBA" id="ARBA00022576"/>
    </source>
</evidence>
<evidence type="ECO:0000256" key="1">
    <source>
        <dbReference type="ARBA" id="ARBA00001933"/>
    </source>
</evidence>
<reference evidence="12" key="1">
    <citation type="submission" date="2017-04" db="EMBL/GenBank/DDBJ databases">
        <authorList>
            <person name="Varghese N."/>
            <person name="Submissions S."/>
        </authorList>
    </citation>
    <scope>NUCLEOTIDE SEQUENCE [LARGE SCALE GENOMIC DNA]</scope>
    <source>
        <strain evidence="12">RKEM611</strain>
    </source>
</reference>
<keyword evidence="9" id="KW-0479">Metal-binding</keyword>
<keyword evidence="6 9" id="KW-0093">Biotin biosynthesis</keyword>
<evidence type="ECO:0000313" key="12">
    <source>
        <dbReference type="Proteomes" id="UP000192907"/>
    </source>
</evidence>
<dbReference type="AlphaFoldDB" id="A0A1Y6BXU0"/>
<evidence type="ECO:0000256" key="8">
    <source>
        <dbReference type="ARBA" id="ARBA00048449"/>
    </source>
</evidence>
<dbReference type="UniPathway" id="UPA00078">
    <property type="reaction ID" value="UER00160"/>
</dbReference>
<dbReference type="NCBIfam" id="TIGR00347">
    <property type="entry name" value="bioD"/>
    <property type="match status" value="1"/>
</dbReference>
<organism evidence="11 12">
    <name type="scientific">Pseudobacteriovorax antillogorgiicola</name>
    <dbReference type="NCBI Taxonomy" id="1513793"/>
    <lineage>
        <taxon>Bacteria</taxon>
        <taxon>Pseudomonadati</taxon>
        <taxon>Bdellovibrionota</taxon>
        <taxon>Oligoflexia</taxon>
        <taxon>Oligoflexales</taxon>
        <taxon>Pseudobacteriovoracaceae</taxon>
        <taxon>Pseudobacteriovorax</taxon>
    </lineage>
</organism>
<feature type="binding site" evidence="10">
    <location>
        <position position="531"/>
    </location>
    <ligand>
        <name>substrate</name>
    </ligand>
</feature>
<gene>
    <name evidence="9" type="primary">bioD</name>
    <name evidence="10" type="synonym">bioA</name>
    <name evidence="11" type="ORF">SAMN06296036_11097</name>
</gene>
<keyword evidence="9" id="KW-0547">Nucleotide-binding</keyword>
<keyword evidence="4 10" id="KW-0808">Transferase</keyword>
<feature type="binding site" evidence="10">
    <location>
        <position position="362"/>
    </location>
    <ligand>
        <name>substrate</name>
    </ligand>
</feature>
<dbReference type="GO" id="GO:0004015">
    <property type="term" value="F:adenosylmethionine-8-amino-7-oxononanoate transaminase activity"/>
    <property type="evidence" value="ECO:0007669"/>
    <property type="project" value="UniProtKB-UniRule"/>
</dbReference>
<comment type="pathway">
    <text evidence="9">Cofactor biosynthesis; biotin biosynthesis; biotin from 7,8-diaminononanoate: step 1/2.</text>
</comment>
<dbReference type="PANTHER" id="PTHR42684">
    <property type="entry name" value="ADENOSYLMETHIONINE-8-AMINO-7-OXONONANOATE AMINOTRANSFERASE"/>
    <property type="match status" value="1"/>
</dbReference>
<feature type="binding site" evidence="10">
    <location>
        <position position="497"/>
    </location>
    <ligand>
        <name>substrate</name>
    </ligand>
</feature>
<comment type="caution">
    <text evidence="9">Lacks conserved residue(s) required for the propagation of feature annotation.</text>
</comment>
<evidence type="ECO:0000313" key="11">
    <source>
        <dbReference type="EMBL" id="SMF33592.1"/>
    </source>
</evidence>
<comment type="similarity">
    <text evidence="10">Belongs to the class-III pyridoxal-phosphate-dependent aminotransferase family. BioA subfamily.</text>
</comment>
<dbReference type="FunFam" id="3.40.640.10:FF:000004">
    <property type="entry name" value="Acetylornithine aminotransferase"/>
    <property type="match status" value="1"/>
</dbReference>
<feature type="binding site" evidence="10">
    <location>
        <position position="468"/>
    </location>
    <ligand>
        <name>pyridoxal 5'-phosphate</name>
        <dbReference type="ChEBI" id="CHEBI:597326"/>
    </ligand>
</feature>
<evidence type="ECO:0000256" key="6">
    <source>
        <dbReference type="ARBA" id="ARBA00022756"/>
    </source>
</evidence>
<comment type="catalytic activity">
    <reaction evidence="8 10">
        <text>(8S)-8-amino-7-oxononanoate + S-adenosyl-L-methionine = S-adenosyl-4-methylsulfanyl-2-oxobutanoate + (7R,8S)-7,8-diammoniononanoate</text>
        <dbReference type="Rhea" id="RHEA:16861"/>
        <dbReference type="ChEBI" id="CHEBI:16490"/>
        <dbReference type="ChEBI" id="CHEBI:59789"/>
        <dbReference type="ChEBI" id="CHEBI:149468"/>
        <dbReference type="ChEBI" id="CHEBI:149469"/>
        <dbReference type="EC" id="2.6.1.62"/>
    </reaction>
</comment>
<feature type="binding site" evidence="9">
    <location>
        <position position="42"/>
    </location>
    <ligand>
        <name>substrate</name>
    </ligand>
</feature>
<feature type="active site" evidence="9">
    <location>
        <position position="38"/>
    </location>
</feature>
<dbReference type="HAMAP" id="MF_00336">
    <property type="entry name" value="BioD"/>
    <property type="match status" value="1"/>
</dbReference>
<comment type="subcellular location">
    <subcellularLocation>
        <location evidence="9">Cytoplasm</location>
    </subcellularLocation>
</comment>
<feature type="site" description="Participates in the substrate recognition with KAPA and in a stacking interaction with the adenine ring of SAM" evidence="10">
    <location>
        <position position="234"/>
    </location>
</feature>
<dbReference type="GO" id="GO:0005524">
    <property type="term" value="F:ATP binding"/>
    <property type="evidence" value="ECO:0007669"/>
    <property type="project" value="UniProtKB-UniRule"/>
</dbReference>
<dbReference type="STRING" id="1513793.SAMN06296036_11097"/>
<name>A0A1Y6BXU0_9BACT</name>
<dbReference type="SUPFAM" id="SSF52540">
    <property type="entry name" value="P-loop containing nucleoside triphosphate hydrolases"/>
    <property type="match status" value="1"/>
</dbReference>
<feature type="modified residue" description="N6-(pyridoxal phosphate)lysine" evidence="10">
    <location>
        <position position="497"/>
    </location>
</feature>
<dbReference type="Gene3D" id="3.40.50.300">
    <property type="entry name" value="P-loop containing nucleotide triphosphate hydrolases"/>
    <property type="match status" value="1"/>
</dbReference>
<feature type="binding site" evidence="9">
    <location>
        <begin position="13"/>
        <end position="18"/>
    </location>
    <ligand>
        <name>ATP</name>
        <dbReference type="ChEBI" id="CHEBI:30616"/>
    </ligand>
</feature>
<keyword evidence="9" id="KW-0067">ATP-binding</keyword>
<dbReference type="InterPro" id="IPR015424">
    <property type="entry name" value="PyrdxlP-dep_Trfase"/>
</dbReference>
<comment type="similarity">
    <text evidence="9">Belongs to the dethiobiotin synthetase family.</text>
</comment>
<dbReference type="Proteomes" id="UP000192907">
    <property type="component" value="Unassembled WGS sequence"/>
</dbReference>
<evidence type="ECO:0000256" key="2">
    <source>
        <dbReference type="ARBA" id="ARBA00005063"/>
    </source>
</evidence>
<dbReference type="GO" id="GO:0009102">
    <property type="term" value="P:biotin biosynthetic process"/>
    <property type="evidence" value="ECO:0007669"/>
    <property type="project" value="UniProtKB-UniRule"/>
</dbReference>
<dbReference type="InterPro" id="IPR005814">
    <property type="entry name" value="Aminotrans_3"/>
</dbReference>
<comment type="cofactor">
    <cofactor evidence="1 10">
        <name>pyridoxal 5'-phosphate</name>
        <dbReference type="ChEBI" id="CHEBI:597326"/>
    </cofactor>
</comment>
<evidence type="ECO:0000256" key="10">
    <source>
        <dbReference type="HAMAP-Rule" id="MF_00834"/>
    </source>
</evidence>
<dbReference type="InterPro" id="IPR004472">
    <property type="entry name" value="DTB_synth_BioD"/>
</dbReference>
<comment type="function">
    <text evidence="9">Catalyzes a mechanistically unusual reaction, the ATP-dependent insertion of CO2 between the N7 and N8 nitrogen atoms of 7,8-diaminopelargonic acid (DAPA, also called 7,8-diammoniononanoate) to form a ureido ring.</text>
</comment>
<dbReference type="InterPro" id="IPR005815">
    <property type="entry name" value="BioA"/>
</dbReference>
<dbReference type="GO" id="GO:0005737">
    <property type="term" value="C:cytoplasm"/>
    <property type="evidence" value="ECO:0007669"/>
    <property type="project" value="UniProtKB-SubCell"/>
</dbReference>
<dbReference type="NCBIfam" id="TIGR00508">
    <property type="entry name" value="bioA"/>
    <property type="match status" value="1"/>
</dbReference>
<feature type="binding site" evidence="10">
    <location>
        <begin position="532"/>
        <end position="533"/>
    </location>
    <ligand>
        <name>pyridoxal 5'-phosphate</name>
        <dbReference type="ChEBI" id="CHEBI:597326"/>
    </ligand>
</feature>
<dbReference type="CDD" id="cd03109">
    <property type="entry name" value="DTBS"/>
    <property type="match status" value="1"/>
</dbReference>
<evidence type="ECO:0000256" key="9">
    <source>
        <dbReference type="HAMAP-Rule" id="MF_00336"/>
    </source>
</evidence>
<dbReference type="GO" id="GO:0000287">
    <property type="term" value="F:magnesium ion binding"/>
    <property type="evidence" value="ECO:0007669"/>
    <property type="project" value="UniProtKB-UniRule"/>
</dbReference>
<dbReference type="Gene3D" id="3.40.640.10">
    <property type="entry name" value="Type I PLP-dependent aspartate aminotransferase-like (Major domain)"/>
    <property type="match status" value="1"/>
</dbReference>
<evidence type="ECO:0000256" key="7">
    <source>
        <dbReference type="ARBA" id="ARBA00022898"/>
    </source>
</evidence>
<keyword evidence="9" id="KW-0436">Ligase</keyword>
<evidence type="ECO:0000256" key="5">
    <source>
        <dbReference type="ARBA" id="ARBA00022691"/>
    </source>
</evidence>